<dbReference type="CDD" id="cd17574">
    <property type="entry name" value="REC_OmpR"/>
    <property type="match status" value="1"/>
</dbReference>
<evidence type="ECO:0000313" key="12">
    <source>
        <dbReference type="EMBL" id="RGB93164.1"/>
    </source>
</evidence>
<keyword evidence="5 9" id="KW-0238">DNA-binding</keyword>
<organism evidence="12 13">
    <name type="scientific">Faecalibacterium prausnitzii</name>
    <dbReference type="NCBI Taxonomy" id="853"/>
    <lineage>
        <taxon>Bacteria</taxon>
        <taxon>Bacillati</taxon>
        <taxon>Bacillota</taxon>
        <taxon>Clostridia</taxon>
        <taxon>Eubacteriales</taxon>
        <taxon>Oscillospiraceae</taxon>
        <taxon>Faecalibacterium</taxon>
    </lineage>
</organism>
<dbReference type="FunFam" id="3.40.50.2300:FF:000001">
    <property type="entry name" value="DNA-binding response regulator PhoB"/>
    <property type="match status" value="1"/>
</dbReference>
<dbReference type="InterPro" id="IPR001789">
    <property type="entry name" value="Sig_transdc_resp-reg_receiver"/>
</dbReference>
<dbReference type="Pfam" id="PF00486">
    <property type="entry name" value="Trans_reg_C"/>
    <property type="match status" value="1"/>
</dbReference>
<dbReference type="InterPro" id="IPR001867">
    <property type="entry name" value="OmpR/PhoB-type_DNA-bd"/>
</dbReference>
<dbReference type="Proteomes" id="UP000260991">
    <property type="component" value="Unassembled WGS sequence"/>
</dbReference>
<dbReference type="GO" id="GO:0000976">
    <property type="term" value="F:transcription cis-regulatory region binding"/>
    <property type="evidence" value="ECO:0007669"/>
    <property type="project" value="TreeGrafter"/>
</dbReference>
<dbReference type="Gene3D" id="3.40.50.2300">
    <property type="match status" value="1"/>
</dbReference>
<feature type="modified residue" description="4-aspartylphosphate" evidence="8">
    <location>
        <position position="51"/>
    </location>
</feature>
<dbReference type="PROSITE" id="PS50110">
    <property type="entry name" value="RESPONSE_REGULATORY"/>
    <property type="match status" value="1"/>
</dbReference>
<evidence type="ECO:0000256" key="8">
    <source>
        <dbReference type="PROSITE-ProRule" id="PRU00169"/>
    </source>
</evidence>
<name>A0A3E2UAB5_9FIRM</name>
<dbReference type="SUPFAM" id="SSF52172">
    <property type="entry name" value="CheY-like"/>
    <property type="match status" value="1"/>
</dbReference>
<evidence type="ECO:0000256" key="4">
    <source>
        <dbReference type="ARBA" id="ARBA00023015"/>
    </source>
</evidence>
<evidence type="ECO:0000256" key="7">
    <source>
        <dbReference type="ARBA" id="ARBA00024867"/>
    </source>
</evidence>
<dbReference type="PANTHER" id="PTHR48111:SF2">
    <property type="entry name" value="RESPONSE REGULATOR SAER"/>
    <property type="match status" value="1"/>
</dbReference>
<evidence type="ECO:0000259" key="11">
    <source>
        <dbReference type="PROSITE" id="PS51755"/>
    </source>
</evidence>
<feature type="domain" description="Response regulatory" evidence="10">
    <location>
        <begin position="3"/>
        <end position="115"/>
    </location>
</feature>
<dbReference type="AlphaFoldDB" id="A0A3E2UAB5"/>
<feature type="DNA-binding region" description="OmpR/PhoB-type" evidence="9">
    <location>
        <begin position="136"/>
        <end position="236"/>
    </location>
</feature>
<dbReference type="GO" id="GO:0006355">
    <property type="term" value="P:regulation of DNA-templated transcription"/>
    <property type="evidence" value="ECO:0007669"/>
    <property type="project" value="InterPro"/>
</dbReference>
<keyword evidence="2 8" id="KW-0597">Phosphoprotein</keyword>
<dbReference type="SUPFAM" id="SSF46894">
    <property type="entry name" value="C-terminal effector domain of the bipartite response regulators"/>
    <property type="match status" value="1"/>
</dbReference>
<reference evidence="12 13" key="1">
    <citation type="submission" date="2018-08" db="EMBL/GenBank/DDBJ databases">
        <title>A genome reference for cultivated species of the human gut microbiota.</title>
        <authorList>
            <person name="Zou Y."/>
            <person name="Xue W."/>
            <person name="Luo G."/>
        </authorList>
    </citation>
    <scope>NUCLEOTIDE SEQUENCE [LARGE SCALE GENOMIC DNA]</scope>
    <source>
        <strain evidence="12 13">AF32-8AC</strain>
    </source>
</reference>
<dbReference type="PROSITE" id="PS51755">
    <property type="entry name" value="OMPR_PHOB"/>
    <property type="match status" value="1"/>
</dbReference>
<dbReference type="Gene3D" id="6.10.250.690">
    <property type="match status" value="1"/>
</dbReference>
<dbReference type="Pfam" id="PF00072">
    <property type="entry name" value="Response_reg"/>
    <property type="match status" value="1"/>
</dbReference>
<evidence type="ECO:0000259" key="10">
    <source>
        <dbReference type="PROSITE" id="PS50110"/>
    </source>
</evidence>
<dbReference type="SMART" id="SM00448">
    <property type="entry name" value="REC"/>
    <property type="match status" value="1"/>
</dbReference>
<dbReference type="FunFam" id="1.10.10.10:FF:000018">
    <property type="entry name" value="DNA-binding response regulator ResD"/>
    <property type="match status" value="1"/>
</dbReference>
<keyword evidence="6" id="KW-0804">Transcription</keyword>
<protein>
    <recommendedName>
        <fullName evidence="1">Stage 0 sporulation protein A homolog</fullName>
    </recommendedName>
</protein>
<dbReference type="GO" id="GO:0032993">
    <property type="term" value="C:protein-DNA complex"/>
    <property type="evidence" value="ECO:0007669"/>
    <property type="project" value="TreeGrafter"/>
</dbReference>
<evidence type="ECO:0000256" key="2">
    <source>
        <dbReference type="ARBA" id="ARBA00022553"/>
    </source>
</evidence>
<dbReference type="InterPro" id="IPR011006">
    <property type="entry name" value="CheY-like_superfamily"/>
</dbReference>
<evidence type="ECO:0000256" key="6">
    <source>
        <dbReference type="ARBA" id="ARBA00023163"/>
    </source>
</evidence>
<keyword evidence="4" id="KW-0805">Transcription regulation</keyword>
<dbReference type="GO" id="GO:0000156">
    <property type="term" value="F:phosphorelay response regulator activity"/>
    <property type="evidence" value="ECO:0007669"/>
    <property type="project" value="TreeGrafter"/>
</dbReference>
<gene>
    <name evidence="12" type="ORF">DWZ46_02140</name>
</gene>
<evidence type="ECO:0000256" key="3">
    <source>
        <dbReference type="ARBA" id="ARBA00023012"/>
    </source>
</evidence>
<comment type="function">
    <text evidence="7">May play the central regulatory role in sporulation. It may be an element of the effector pathway responsible for the activation of sporulation genes in response to nutritional stress. Spo0A may act in concert with spo0H (a sigma factor) to control the expression of some genes that are critical to the sporulation process.</text>
</comment>
<dbReference type="InterPro" id="IPR016032">
    <property type="entry name" value="Sig_transdc_resp-reg_C-effctor"/>
</dbReference>
<feature type="domain" description="OmpR/PhoB-type" evidence="11">
    <location>
        <begin position="136"/>
        <end position="236"/>
    </location>
</feature>
<dbReference type="SMART" id="SM00862">
    <property type="entry name" value="Trans_reg_C"/>
    <property type="match status" value="1"/>
</dbReference>
<evidence type="ECO:0000256" key="5">
    <source>
        <dbReference type="ARBA" id="ARBA00023125"/>
    </source>
</evidence>
<proteinExistence type="predicted"/>
<dbReference type="InterPro" id="IPR039420">
    <property type="entry name" value="WalR-like"/>
</dbReference>
<accession>A0A3E2UAB5</accession>
<evidence type="ECO:0000313" key="13">
    <source>
        <dbReference type="Proteomes" id="UP000260991"/>
    </source>
</evidence>
<dbReference type="RefSeq" id="WP_158402293.1">
    <property type="nucleotide sequence ID" value="NZ_QVER01000002.1"/>
</dbReference>
<dbReference type="Gene3D" id="1.10.10.10">
    <property type="entry name" value="Winged helix-like DNA-binding domain superfamily/Winged helix DNA-binding domain"/>
    <property type="match status" value="1"/>
</dbReference>
<dbReference type="CDD" id="cd00383">
    <property type="entry name" value="trans_reg_C"/>
    <property type="match status" value="1"/>
</dbReference>
<dbReference type="InterPro" id="IPR036388">
    <property type="entry name" value="WH-like_DNA-bd_sf"/>
</dbReference>
<dbReference type="PANTHER" id="PTHR48111">
    <property type="entry name" value="REGULATOR OF RPOS"/>
    <property type="match status" value="1"/>
</dbReference>
<comment type="caution">
    <text evidence="12">The sequence shown here is derived from an EMBL/GenBank/DDBJ whole genome shotgun (WGS) entry which is preliminary data.</text>
</comment>
<evidence type="ECO:0000256" key="9">
    <source>
        <dbReference type="PROSITE-ProRule" id="PRU01091"/>
    </source>
</evidence>
<sequence>MQTIMIVEDDPDIRDGVRILLSGEGYRILEAENGPRALSLLTPEVDLVILDIMMPGMSGLRVCEEIRKTSTVPILFLTAKSQESDKLLGLTAGGDDYLAKPFSFAELSARVKALLRRYCIYQGKAPAEPHHPKPDDQMLELHGVRIALDCNRVWVDEQEADLTETEYKILKLLMQSPQRIFPVQAIYETVWGEPYFYVSNGTVMVHIRNLRMKVEHNPQNPQRICTVWGKGYRFAAQEDGNGNA</sequence>
<dbReference type="EMBL" id="QVER01000002">
    <property type="protein sequence ID" value="RGB93164.1"/>
    <property type="molecule type" value="Genomic_DNA"/>
</dbReference>
<keyword evidence="3" id="KW-0902">Two-component regulatory system</keyword>
<evidence type="ECO:0000256" key="1">
    <source>
        <dbReference type="ARBA" id="ARBA00018672"/>
    </source>
</evidence>
<dbReference type="GO" id="GO:0005829">
    <property type="term" value="C:cytosol"/>
    <property type="evidence" value="ECO:0007669"/>
    <property type="project" value="TreeGrafter"/>
</dbReference>